<gene>
    <name evidence="2" type="ORF">BKK80_08340</name>
</gene>
<accession>A0ABN4TF97</accession>
<name>A0ABN4TF97_9BURK</name>
<evidence type="ECO:0000313" key="2">
    <source>
        <dbReference type="EMBL" id="AOZ05818.1"/>
    </source>
</evidence>
<evidence type="ECO:0000313" key="3">
    <source>
        <dbReference type="Proteomes" id="UP000177515"/>
    </source>
</evidence>
<sequence>MQRAKTTIEPRQGKSVKTGGEETVAWPSPFTPNALLRFALFGAQRERMAAAKIFPRQSSTTDGRFLIAETAHYRIEYDGDEALNADDLMVLLVCFAIARNAGDMGAYVPISLSECNRYLWKSRSGKNTLLFRQSLMRLFKGYIKITVDGVGIKRQRFLANYDNDDTDPNNPVYWIRIDKGMAPLFEADATEIDVVRMAHLNSYLAKWLHGFYSTHDGRKDYSVSELQELSGSSYLPLFKFRAKLREAVKELMEAKTITNEKGEERAIRPLFGAGTTITKGDMLHVVKASRSMMIGPAKKAAAQPITVPATADAHTERRGNVPAVTLPTQRVDDAPFVSAGADPFDERDTRSPAERAAARQRARVAL</sequence>
<protein>
    <submittedName>
        <fullName evidence="2">Uncharacterized protein</fullName>
    </submittedName>
</protein>
<dbReference type="Proteomes" id="UP000177515">
    <property type="component" value="Chromosome 1"/>
</dbReference>
<keyword evidence="3" id="KW-1185">Reference proteome</keyword>
<feature type="compositionally biased region" description="Basic and acidic residues" evidence="1">
    <location>
        <begin position="344"/>
        <end position="357"/>
    </location>
</feature>
<evidence type="ECO:0000256" key="1">
    <source>
        <dbReference type="SAM" id="MobiDB-lite"/>
    </source>
</evidence>
<proteinExistence type="predicted"/>
<dbReference type="EMBL" id="CP017754">
    <property type="protein sequence ID" value="AOZ05818.1"/>
    <property type="molecule type" value="Genomic_DNA"/>
</dbReference>
<reference evidence="2 3" key="1">
    <citation type="submission" date="2016-10" db="EMBL/GenBank/DDBJ databases">
        <title>Complete genome sequences of three Cupriavidus strains isolated from various Malaysian environments.</title>
        <authorList>
            <person name="Abdullah A.A.-A."/>
            <person name="Shafie N.A.H."/>
            <person name="Lau N.S."/>
        </authorList>
    </citation>
    <scope>NUCLEOTIDE SEQUENCE [LARGE SCALE GENOMIC DNA]</scope>
    <source>
        <strain evidence="2 3">USMAA1020</strain>
    </source>
</reference>
<feature type="compositionally biased region" description="Basic and acidic residues" evidence="1">
    <location>
        <begin position="1"/>
        <end position="12"/>
    </location>
</feature>
<organism evidence="2 3">
    <name type="scientific">Cupriavidus malaysiensis</name>
    <dbReference type="NCBI Taxonomy" id="367825"/>
    <lineage>
        <taxon>Bacteria</taxon>
        <taxon>Pseudomonadati</taxon>
        <taxon>Pseudomonadota</taxon>
        <taxon>Betaproteobacteria</taxon>
        <taxon>Burkholderiales</taxon>
        <taxon>Burkholderiaceae</taxon>
        <taxon>Cupriavidus</taxon>
    </lineage>
</organism>
<feature type="region of interest" description="Disordered" evidence="1">
    <location>
        <begin position="1"/>
        <end position="23"/>
    </location>
</feature>
<feature type="region of interest" description="Disordered" evidence="1">
    <location>
        <begin position="328"/>
        <end position="366"/>
    </location>
</feature>